<gene>
    <name evidence="1" type="ORF">DAEQUDRAFT_733434</name>
</gene>
<proteinExistence type="predicted"/>
<name>A0A165KZG8_9APHY</name>
<dbReference type="Proteomes" id="UP000076727">
    <property type="component" value="Unassembled WGS sequence"/>
</dbReference>
<evidence type="ECO:0000313" key="2">
    <source>
        <dbReference type="Proteomes" id="UP000076727"/>
    </source>
</evidence>
<sequence>MPYLTEIMSTGSGVEIGFPQKSHRLNVTPPFYFTTLPKAGLKLVFCDKPRTSDGYANLIRILEDFCNHQLKQKKAKKFDFSALILAEIAHVSGEPLEPTHMLVKLVVVGETSIPKAFPAHVYLVGWVPNARYDTATVDWKDLDDLAEHEIWAMREAMVLRTDMIGVSATALAVSVH</sequence>
<accession>A0A165KZG8</accession>
<protein>
    <submittedName>
        <fullName evidence="1">Uncharacterized protein</fullName>
    </submittedName>
</protein>
<dbReference type="OrthoDB" id="2780561at2759"/>
<dbReference type="EMBL" id="KV429156">
    <property type="protein sequence ID" value="KZT63796.1"/>
    <property type="molecule type" value="Genomic_DNA"/>
</dbReference>
<keyword evidence="2" id="KW-1185">Reference proteome</keyword>
<evidence type="ECO:0000313" key="1">
    <source>
        <dbReference type="EMBL" id="KZT63796.1"/>
    </source>
</evidence>
<organism evidence="1 2">
    <name type="scientific">Daedalea quercina L-15889</name>
    <dbReference type="NCBI Taxonomy" id="1314783"/>
    <lineage>
        <taxon>Eukaryota</taxon>
        <taxon>Fungi</taxon>
        <taxon>Dikarya</taxon>
        <taxon>Basidiomycota</taxon>
        <taxon>Agaricomycotina</taxon>
        <taxon>Agaricomycetes</taxon>
        <taxon>Polyporales</taxon>
        <taxon>Fomitopsis</taxon>
    </lineage>
</organism>
<dbReference type="AlphaFoldDB" id="A0A165KZG8"/>
<reference evidence="1 2" key="1">
    <citation type="journal article" date="2016" name="Mol. Biol. Evol.">
        <title>Comparative Genomics of Early-Diverging Mushroom-Forming Fungi Provides Insights into the Origins of Lignocellulose Decay Capabilities.</title>
        <authorList>
            <person name="Nagy L.G."/>
            <person name="Riley R."/>
            <person name="Tritt A."/>
            <person name="Adam C."/>
            <person name="Daum C."/>
            <person name="Floudas D."/>
            <person name="Sun H."/>
            <person name="Yadav J.S."/>
            <person name="Pangilinan J."/>
            <person name="Larsson K.H."/>
            <person name="Matsuura K."/>
            <person name="Barry K."/>
            <person name="Labutti K."/>
            <person name="Kuo R."/>
            <person name="Ohm R.A."/>
            <person name="Bhattacharya S.S."/>
            <person name="Shirouzu T."/>
            <person name="Yoshinaga Y."/>
            <person name="Martin F.M."/>
            <person name="Grigoriev I.V."/>
            <person name="Hibbett D.S."/>
        </authorList>
    </citation>
    <scope>NUCLEOTIDE SEQUENCE [LARGE SCALE GENOMIC DNA]</scope>
    <source>
        <strain evidence="1 2">L-15889</strain>
    </source>
</reference>